<keyword evidence="3" id="KW-0808">Transferase</keyword>
<keyword evidence="11" id="KW-1208">Phospholipid metabolism</keyword>
<dbReference type="NCBIfam" id="TIGR00147">
    <property type="entry name" value="YegS/Rv2252/BmrU family lipid kinase"/>
    <property type="match status" value="1"/>
</dbReference>
<dbReference type="InterPro" id="IPR005218">
    <property type="entry name" value="Diacylglycerol/lipid_kinase"/>
</dbReference>
<dbReference type="GO" id="GO:0046872">
    <property type="term" value="F:metal ion binding"/>
    <property type="evidence" value="ECO:0007669"/>
    <property type="project" value="UniProtKB-KW"/>
</dbReference>
<dbReference type="InterPro" id="IPR017438">
    <property type="entry name" value="ATP-NAD_kinase_N"/>
</dbReference>
<dbReference type="Gene3D" id="3.40.50.10330">
    <property type="entry name" value="Probable inorganic polyphosphate/atp-NAD kinase, domain 1"/>
    <property type="match status" value="1"/>
</dbReference>
<keyword evidence="9" id="KW-0443">Lipid metabolism</keyword>
<dbReference type="Pfam" id="PF00781">
    <property type="entry name" value="DAGK_cat"/>
    <property type="match status" value="1"/>
</dbReference>
<dbReference type="InterPro" id="IPR045540">
    <property type="entry name" value="YegS/DAGK_C"/>
</dbReference>
<dbReference type="SMART" id="SM00046">
    <property type="entry name" value="DAGKc"/>
    <property type="match status" value="1"/>
</dbReference>
<name>A0A1N7B4Y2_9EURY</name>
<dbReference type="GO" id="GO:0005886">
    <property type="term" value="C:plasma membrane"/>
    <property type="evidence" value="ECO:0007669"/>
    <property type="project" value="TreeGrafter"/>
</dbReference>
<evidence type="ECO:0000256" key="9">
    <source>
        <dbReference type="ARBA" id="ARBA00023098"/>
    </source>
</evidence>
<evidence type="ECO:0000256" key="2">
    <source>
        <dbReference type="ARBA" id="ARBA00022516"/>
    </source>
</evidence>
<dbReference type="PROSITE" id="PS50146">
    <property type="entry name" value="DAGK"/>
    <property type="match status" value="1"/>
</dbReference>
<evidence type="ECO:0000256" key="10">
    <source>
        <dbReference type="ARBA" id="ARBA00023209"/>
    </source>
</evidence>
<dbReference type="Proteomes" id="UP000186914">
    <property type="component" value="Unassembled WGS sequence"/>
</dbReference>
<evidence type="ECO:0000313" key="14">
    <source>
        <dbReference type="Proteomes" id="UP000186914"/>
    </source>
</evidence>
<dbReference type="InterPro" id="IPR016064">
    <property type="entry name" value="NAD/diacylglycerol_kinase_sf"/>
</dbReference>
<evidence type="ECO:0000256" key="6">
    <source>
        <dbReference type="ARBA" id="ARBA00022777"/>
    </source>
</evidence>
<evidence type="ECO:0000256" key="7">
    <source>
        <dbReference type="ARBA" id="ARBA00022840"/>
    </source>
</evidence>
<dbReference type="Gene3D" id="2.60.200.40">
    <property type="match status" value="1"/>
</dbReference>
<evidence type="ECO:0000259" key="12">
    <source>
        <dbReference type="PROSITE" id="PS50146"/>
    </source>
</evidence>
<organism evidence="13 14">
    <name type="scientific">Haladaptatus litoreus</name>
    <dbReference type="NCBI Taxonomy" id="553468"/>
    <lineage>
        <taxon>Archaea</taxon>
        <taxon>Methanobacteriati</taxon>
        <taxon>Methanobacteriota</taxon>
        <taxon>Stenosarchaea group</taxon>
        <taxon>Halobacteria</taxon>
        <taxon>Halobacteriales</taxon>
        <taxon>Haladaptataceae</taxon>
        <taxon>Haladaptatus</taxon>
    </lineage>
</organism>
<proteinExistence type="predicted"/>
<dbReference type="InterPro" id="IPR001206">
    <property type="entry name" value="Diacylglycerol_kinase_cat_dom"/>
</dbReference>
<dbReference type="EMBL" id="FTNO01000002">
    <property type="protein sequence ID" value="SIR46342.1"/>
    <property type="molecule type" value="Genomic_DNA"/>
</dbReference>
<evidence type="ECO:0000256" key="5">
    <source>
        <dbReference type="ARBA" id="ARBA00022741"/>
    </source>
</evidence>
<keyword evidence="8" id="KW-0460">Magnesium</keyword>
<comment type="cofactor">
    <cofactor evidence="1">
        <name>Mg(2+)</name>
        <dbReference type="ChEBI" id="CHEBI:18420"/>
    </cofactor>
</comment>
<evidence type="ECO:0000256" key="11">
    <source>
        <dbReference type="ARBA" id="ARBA00023264"/>
    </source>
</evidence>
<evidence type="ECO:0000256" key="1">
    <source>
        <dbReference type="ARBA" id="ARBA00001946"/>
    </source>
</evidence>
<keyword evidence="5" id="KW-0547">Nucleotide-binding</keyword>
<keyword evidence="14" id="KW-1185">Reference proteome</keyword>
<keyword evidence="6 13" id="KW-0418">Kinase</keyword>
<dbReference type="GO" id="GO:0008654">
    <property type="term" value="P:phospholipid biosynthetic process"/>
    <property type="evidence" value="ECO:0007669"/>
    <property type="project" value="UniProtKB-KW"/>
</dbReference>
<protein>
    <submittedName>
        <fullName evidence="13">Lipid kinase, YegS/Rv2252/BmrU family</fullName>
    </submittedName>
</protein>
<accession>A0A1N7B4Y2</accession>
<evidence type="ECO:0000256" key="3">
    <source>
        <dbReference type="ARBA" id="ARBA00022679"/>
    </source>
</evidence>
<keyword evidence="2" id="KW-0444">Lipid biosynthesis</keyword>
<evidence type="ECO:0000313" key="13">
    <source>
        <dbReference type="EMBL" id="SIR46342.1"/>
    </source>
</evidence>
<feature type="domain" description="DAGKc" evidence="12">
    <location>
        <begin position="169"/>
        <end position="296"/>
    </location>
</feature>
<evidence type="ECO:0000256" key="8">
    <source>
        <dbReference type="ARBA" id="ARBA00022842"/>
    </source>
</evidence>
<dbReference type="PANTHER" id="PTHR12358:SF106">
    <property type="entry name" value="LIPID KINASE YEGS"/>
    <property type="match status" value="1"/>
</dbReference>
<dbReference type="SUPFAM" id="SSF111331">
    <property type="entry name" value="NAD kinase/diacylglycerol kinase-like"/>
    <property type="match status" value="1"/>
</dbReference>
<dbReference type="GO" id="GO:0016301">
    <property type="term" value="F:kinase activity"/>
    <property type="evidence" value="ECO:0007669"/>
    <property type="project" value="UniProtKB-KW"/>
</dbReference>
<dbReference type="InterPro" id="IPR050187">
    <property type="entry name" value="Lipid_Phosphate_FormReg"/>
</dbReference>
<keyword evidence="4" id="KW-0479">Metal-binding</keyword>
<keyword evidence="7" id="KW-0067">ATP-binding</keyword>
<keyword evidence="10" id="KW-0594">Phospholipid biosynthesis</keyword>
<dbReference type="PANTHER" id="PTHR12358">
    <property type="entry name" value="SPHINGOSINE KINASE"/>
    <property type="match status" value="1"/>
</dbReference>
<reference evidence="14" key="1">
    <citation type="submission" date="2017-01" db="EMBL/GenBank/DDBJ databases">
        <authorList>
            <person name="Varghese N."/>
            <person name="Submissions S."/>
        </authorList>
    </citation>
    <scope>NUCLEOTIDE SEQUENCE [LARGE SCALE GENOMIC DNA]</scope>
    <source>
        <strain evidence="14">CGMCC 1.7737</strain>
    </source>
</reference>
<sequence length="477" mass="51692">MLTVHFDCVVVGVNLAHRAVSVRVGDDGRTASFVGHFDHLVRRQRSRFGSRRRVRADDEDVTLRRRNLDARNGFDRKPPKGAVVVVVRQRHAVQAAIARGQREKSDADRVEQFRGPFVAVEESCMGVKVDCEHVCKYAADRPLVFPPKFYHMDADEAGTAGDLAATDDMEYERVVVLNPVSGNGDHAEQVRELAAEHSFTILETREEGDAIEFAEQAAENGASMVAAAGGDGTLNEVVRGLVSADALDSVTFGVIPAGTGNNFAGNIGVTSIEHAFEVLERGERRRIDLGTANDRDFINSCVGGLTADASVETDSEQKERLGILAYVVNTLQLMADFDGVPLTVKASSEGEVSWSGDAVFVLVGNGRRFPAKGRTQANMEDGLLNVTIIEEMPAPNLVGEALLQRLFDAESDNVTHLHAPTVDIDIHRDQPVQFSLDGEMGEWDDLTLGVMPRALELPVGSAYEPVPGDQTNDGSGF</sequence>
<dbReference type="AlphaFoldDB" id="A0A1N7B4Y2"/>
<dbReference type="Pfam" id="PF19279">
    <property type="entry name" value="YegS_C"/>
    <property type="match status" value="1"/>
</dbReference>
<dbReference type="GO" id="GO:0005524">
    <property type="term" value="F:ATP binding"/>
    <property type="evidence" value="ECO:0007669"/>
    <property type="project" value="UniProtKB-KW"/>
</dbReference>
<evidence type="ECO:0000256" key="4">
    <source>
        <dbReference type="ARBA" id="ARBA00022723"/>
    </source>
</evidence>
<gene>
    <name evidence="13" type="ORF">SAMN05421858_2335</name>
</gene>